<sequence length="200" mass="21417">MAEHEPVESPTRWLPALGLLAGLSWALVIGMVIGVDLARGPNLLSPIHLVFHALALITGILTFWPLEKWLGLAGLTVEGTLGVWLLFTAIAIIPAPTGTLLDPPDTPVYALMLFAVFLSVAALVRPVIAVLSRRWLALKAWARDNRRVRRESYEAGILVAAALALAALRTLDPIKLIALAVIVVLVEIILLSLIGVEPAG</sequence>
<gene>
    <name evidence="2" type="ORF">A6A03_12445</name>
</gene>
<accession>A0A178MEK4</accession>
<dbReference type="RefSeq" id="WP_066785792.1">
    <property type="nucleotide sequence ID" value="NZ_LWQS01000044.1"/>
</dbReference>
<reference evidence="2 3" key="1">
    <citation type="submission" date="2016-04" db="EMBL/GenBank/DDBJ databases">
        <title>Chloroflexus islandicus sp. nov., a thermophilic filamentous anoxygenic phototrophic bacterium from geyser Strokkur (Iceland).</title>
        <authorList>
            <person name="Gaisin V.A."/>
            <person name="Kalashnikov A.M."/>
            <person name="Sukhacheva M.V."/>
            <person name="Grouzdev D.S."/>
            <person name="Ivanov T.M."/>
            <person name="Kuznetsov B."/>
            <person name="Gorlenko V.M."/>
        </authorList>
    </citation>
    <scope>NUCLEOTIDE SEQUENCE [LARGE SCALE GENOMIC DNA]</scope>
    <source>
        <strain evidence="3">isl-2</strain>
    </source>
</reference>
<dbReference type="Proteomes" id="UP000078287">
    <property type="component" value="Unassembled WGS sequence"/>
</dbReference>
<evidence type="ECO:0000256" key="1">
    <source>
        <dbReference type="SAM" id="Phobius"/>
    </source>
</evidence>
<feature type="transmembrane region" description="Helical" evidence="1">
    <location>
        <begin position="47"/>
        <end position="66"/>
    </location>
</feature>
<feature type="transmembrane region" description="Helical" evidence="1">
    <location>
        <begin position="73"/>
        <end position="96"/>
    </location>
</feature>
<dbReference type="OrthoDB" id="163061at2"/>
<keyword evidence="1" id="KW-1133">Transmembrane helix</keyword>
<dbReference type="STRING" id="1707952.A6A03_12445"/>
<dbReference type="AlphaFoldDB" id="A0A178MEK4"/>
<keyword evidence="1" id="KW-0472">Membrane</keyword>
<feature type="transmembrane region" description="Helical" evidence="1">
    <location>
        <begin position="12"/>
        <end position="35"/>
    </location>
</feature>
<proteinExistence type="predicted"/>
<name>A0A178MEK4_9CHLR</name>
<feature type="transmembrane region" description="Helical" evidence="1">
    <location>
        <begin position="108"/>
        <end position="131"/>
    </location>
</feature>
<organism evidence="2 3">
    <name type="scientific">Chloroflexus islandicus</name>
    <dbReference type="NCBI Taxonomy" id="1707952"/>
    <lineage>
        <taxon>Bacteria</taxon>
        <taxon>Bacillati</taxon>
        <taxon>Chloroflexota</taxon>
        <taxon>Chloroflexia</taxon>
        <taxon>Chloroflexales</taxon>
        <taxon>Chloroflexineae</taxon>
        <taxon>Chloroflexaceae</taxon>
        <taxon>Chloroflexus</taxon>
    </lineage>
</organism>
<keyword evidence="3" id="KW-1185">Reference proteome</keyword>
<feature type="transmembrane region" description="Helical" evidence="1">
    <location>
        <begin position="177"/>
        <end position="196"/>
    </location>
</feature>
<protein>
    <submittedName>
        <fullName evidence="2">Uncharacterized protein</fullName>
    </submittedName>
</protein>
<keyword evidence="1" id="KW-0812">Transmembrane</keyword>
<comment type="caution">
    <text evidence="2">The sequence shown here is derived from an EMBL/GenBank/DDBJ whole genome shotgun (WGS) entry which is preliminary data.</text>
</comment>
<feature type="transmembrane region" description="Helical" evidence="1">
    <location>
        <begin position="152"/>
        <end position="171"/>
    </location>
</feature>
<dbReference type="EMBL" id="LWQS01000044">
    <property type="protein sequence ID" value="OAN46475.1"/>
    <property type="molecule type" value="Genomic_DNA"/>
</dbReference>
<evidence type="ECO:0000313" key="3">
    <source>
        <dbReference type="Proteomes" id="UP000078287"/>
    </source>
</evidence>
<evidence type="ECO:0000313" key="2">
    <source>
        <dbReference type="EMBL" id="OAN46475.1"/>
    </source>
</evidence>